<organism evidence="1 2">
    <name type="scientific">Rhabditophanes sp. KR3021</name>
    <dbReference type="NCBI Taxonomy" id="114890"/>
    <lineage>
        <taxon>Eukaryota</taxon>
        <taxon>Metazoa</taxon>
        <taxon>Ecdysozoa</taxon>
        <taxon>Nematoda</taxon>
        <taxon>Chromadorea</taxon>
        <taxon>Rhabditida</taxon>
        <taxon>Tylenchina</taxon>
        <taxon>Panagrolaimomorpha</taxon>
        <taxon>Strongyloidoidea</taxon>
        <taxon>Alloionematidae</taxon>
        <taxon>Rhabditophanes</taxon>
    </lineage>
</organism>
<sequence>MRRLSNNAKRTILQKEQLETMLDNENKAVLMAQRATGFLVTLCFFALPLFWSNMIRQCAEGFINPPFNMFNGMCEINFHPNDPWTTIQQLHP</sequence>
<evidence type="ECO:0000313" key="2">
    <source>
        <dbReference type="WBParaSite" id="RSKR_0000252700.1"/>
    </source>
</evidence>
<reference evidence="2" key="1">
    <citation type="submission" date="2016-11" db="UniProtKB">
        <authorList>
            <consortium name="WormBaseParasite"/>
        </authorList>
    </citation>
    <scope>IDENTIFICATION</scope>
    <source>
        <strain evidence="2">KR3021</strain>
    </source>
</reference>
<evidence type="ECO:0000313" key="1">
    <source>
        <dbReference type="Proteomes" id="UP000095286"/>
    </source>
</evidence>
<protein>
    <submittedName>
        <fullName evidence="2">Col_cuticle_N domain-containing protein</fullName>
    </submittedName>
</protein>
<dbReference type="Proteomes" id="UP000095286">
    <property type="component" value="Unplaced"/>
</dbReference>
<name>A0AC35TNQ6_9BILA</name>
<proteinExistence type="predicted"/>
<accession>A0AC35TNQ6</accession>
<dbReference type="WBParaSite" id="RSKR_0000252700.1">
    <property type="protein sequence ID" value="RSKR_0000252700.1"/>
    <property type="gene ID" value="RSKR_0000252700"/>
</dbReference>